<protein>
    <recommendedName>
        <fullName evidence="10">Magnesium transporter NIPA</fullName>
    </recommendedName>
</protein>
<evidence type="ECO:0000256" key="4">
    <source>
        <dbReference type="ARBA" id="ARBA00023136"/>
    </source>
</evidence>
<dbReference type="PANTHER" id="PTHR40761">
    <property type="entry name" value="CONSERVED INTEGRAL MEMBRANE ALANINE VALINE AND LEUCINE RICH PROTEIN-RELATED"/>
    <property type="match status" value="1"/>
</dbReference>
<keyword evidence="3 6" id="KW-1133">Transmembrane helix</keyword>
<dbReference type="Proteomes" id="UP000252004">
    <property type="component" value="Chromosome"/>
</dbReference>
<keyword evidence="4 6" id="KW-0472">Membrane</keyword>
<dbReference type="KEGG" id="sgz:C0216_12425"/>
<evidence type="ECO:0000256" key="5">
    <source>
        <dbReference type="SAM" id="MobiDB-lite"/>
    </source>
</evidence>
<feature type="transmembrane region" description="Helical" evidence="6">
    <location>
        <begin position="97"/>
        <end position="115"/>
    </location>
</feature>
<gene>
    <name evidence="8" type="ORF">C0216_12425</name>
</gene>
<dbReference type="GO" id="GO:0016020">
    <property type="term" value="C:membrane"/>
    <property type="evidence" value="ECO:0007669"/>
    <property type="project" value="UniProtKB-SubCell"/>
</dbReference>
<dbReference type="PANTHER" id="PTHR40761:SF1">
    <property type="entry name" value="CONSERVED INTEGRAL MEMBRANE ALANINE VALINE AND LEUCINE RICH PROTEIN-RELATED"/>
    <property type="match status" value="1"/>
</dbReference>
<feature type="chain" id="PRO_5039319315" description="Magnesium transporter NIPA" evidence="7">
    <location>
        <begin position="20"/>
        <end position="424"/>
    </location>
</feature>
<feature type="transmembrane region" description="Helical" evidence="6">
    <location>
        <begin position="222"/>
        <end position="244"/>
    </location>
</feature>
<evidence type="ECO:0000313" key="8">
    <source>
        <dbReference type="EMBL" id="AXE24154.1"/>
    </source>
</evidence>
<feature type="transmembrane region" description="Helical" evidence="6">
    <location>
        <begin position="161"/>
        <end position="183"/>
    </location>
</feature>
<feature type="transmembrane region" description="Helical" evidence="6">
    <location>
        <begin position="73"/>
        <end position="91"/>
    </location>
</feature>
<keyword evidence="2 6" id="KW-0812">Transmembrane</keyword>
<organism evidence="8 9">
    <name type="scientific">Streptomyces globosus</name>
    <dbReference type="NCBI Taxonomy" id="68209"/>
    <lineage>
        <taxon>Bacteria</taxon>
        <taxon>Bacillati</taxon>
        <taxon>Actinomycetota</taxon>
        <taxon>Actinomycetes</taxon>
        <taxon>Kitasatosporales</taxon>
        <taxon>Streptomycetaceae</taxon>
        <taxon>Streptomyces</taxon>
    </lineage>
</organism>
<evidence type="ECO:0000256" key="1">
    <source>
        <dbReference type="ARBA" id="ARBA00004141"/>
    </source>
</evidence>
<proteinExistence type="predicted"/>
<evidence type="ECO:0000256" key="2">
    <source>
        <dbReference type="ARBA" id="ARBA00022692"/>
    </source>
</evidence>
<dbReference type="SUPFAM" id="SSF103481">
    <property type="entry name" value="Multidrug resistance efflux transporter EmrE"/>
    <property type="match status" value="1"/>
</dbReference>
<feature type="transmembrane region" description="Helical" evidence="6">
    <location>
        <begin position="45"/>
        <end position="66"/>
    </location>
</feature>
<comment type="subcellular location">
    <subcellularLocation>
        <location evidence="1">Membrane</location>
        <topology evidence="1">Multi-pass membrane protein</topology>
    </subcellularLocation>
</comment>
<dbReference type="AlphaFoldDB" id="A0A344TZT3"/>
<dbReference type="Pfam" id="PF05653">
    <property type="entry name" value="Mg_trans_NIPA"/>
    <property type="match status" value="1"/>
</dbReference>
<evidence type="ECO:0000256" key="7">
    <source>
        <dbReference type="SAM" id="SignalP"/>
    </source>
</evidence>
<name>A0A344TZT3_9ACTN</name>
<keyword evidence="9" id="KW-1185">Reference proteome</keyword>
<dbReference type="InterPro" id="IPR037185">
    <property type="entry name" value="EmrE-like"/>
</dbReference>
<dbReference type="InterPro" id="IPR008521">
    <property type="entry name" value="Mg_trans_NIPA"/>
</dbReference>
<feature type="transmembrane region" description="Helical" evidence="6">
    <location>
        <begin position="256"/>
        <end position="276"/>
    </location>
</feature>
<reference evidence="8 9" key="1">
    <citation type="submission" date="2018-01" db="EMBL/GenBank/DDBJ databases">
        <title>Draft genome Sequence of streptomyces globosus LZH-48.</title>
        <authorList>
            <person name="Ran K."/>
            <person name="Li Z."/>
            <person name="Wei S."/>
            <person name="Dong R."/>
        </authorList>
    </citation>
    <scope>NUCLEOTIDE SEQUENCE [LARGE SCALE GENOMIC DNA]</scope>
    <source>
        <strain evidence="8 9">LZH-48</strain>
    </source>
</reference>
<feature type="transmembrane region" description="Helical" evidence="6">
    <location>
        <begin position="135"/>
        <end position="155"/>
    </location>
</feature>
<evidence type="ECO:0000256" key="6">
    <source>
        <dbReference type="SAM" id="Phobius"/>
    </source>
</evidence>
<feature type="region of interest" description="Disordered" evidence="5">
    <location>
        <begin position="362"/>
        <end position="384"/>
    </location>
</feature>
<evidence type="ECO:0000256" key="3">
    <source>
        <dbReference type="ARBA" id="ARBA00022989"/>
    </source>
</evidence>
<feature type="transmembrane region" description="Helical" evidence="6">
    <location>
        <begin position="195"/>
        <end position="216"/>
    </location>
</feature>
<keyword evidence="7" id="KW-0732">Signal</keyword>
<evidence type="ECO:0008006" key="10">
    <source>
        <dbReference type="Google" id="ProtNLM"/>
    </source>
</evidence>
<dbReference type="EMBL" id="CP030862">
    <property type="protein sequence ID" value="AXE24154.1"/>
    <property type="molecule type" value="Genomic_DNA"/>
</dbReference>
<accession>A0A344TZT3</accession>
<dbReference type="GO" id="GO:0015095">
    <property type="term" value="F:magnesium ion transmembrane transporter activity"/>
    <property type="evidence" value="ECO:0007669"/>
    <property type="project" value="InterPro"/>
</dbReference>
<sequence>MSALGLSLLLCLVSAVAYAGGAIVQERVAARGQERAYAPVRRPEWWAAVALNGLGAVLHVVALAYGPLSLVQPLGALTIVFALPMAAVFVRRRATAAAWRGALLASAGLAGLLALTGGNPDGGADRLPVAGERALLLAATAAAVSVLFAAAHGVRRPVLRSVLLAVAAGTAFGMASVFTKALAEGVVRGSASGRWPDAAAVAVLACGGLLLSQAAYRGAGLAAPLATLTVVNPVVAAAVGLTLFGEGFRYGAAGTAGALAGAAVAAAGLVVLTAAAPPHTASSDAHAVGAEVLQRVDVGAVARSGPHLEVEVGPAAVAGRSGAADPLAAGDVLPGLHAEGRQVGVLGVPAVGVPDDHLVAVRTGPAGGDDAAGADGPDGRTGRDGEVDARVVAAGPGGSAGLVPGADGGVDGGDVAAAGLLLRR</sequence>
<dbReference type="NCBIfam" id="NF038012">
    <property type="entry name" value="DMT_1"/>
    <property type="match status" value="1"/>
</dbReference>
<dbReference type="OrthoDB" id="3294360at2"/>
<evidence type="ECO:0000313" key="9">
    <source>
        <dbReference type="Proteomes" id="UP000252004"/>
    </source>
</evidence>
<feature type="signal peptide" evidence="7">
    <location>
        <begin position="1"/>
        <end position="19"/>
    </location>
</feature>